<sequence length="84" mass="9791">MVDVIKDEKVMNRYGINKEDLEKGENQENTESTSKHVNVNARVKDIVSGKVGYVEVPQMISFFEMDKDEKLLSDYFNKVKNYQI</sequence>
<evidence type="ECO:0000256" key="1">
    <source>
        <dbReference type="SAM" id="MobiDB-lite"/>
    </source>
</evidence>
<feature type="region of interest" description="Disordered" evidence="1">
    <location>
        <begin position="16"/>
        <end position="36"/>
    </location>
</feature>
<dbReference type="EMBL" id="CACRTV010000033">
    <property type="protein sequence ID" value="VYT97002.1"/>
    <property type="molecule type" value="Genomic_DNA"/>
</dbReference>
<protein>
    <submittedName>
        <fullName evidence="2">Uncharacterized protein</fullName>
    </submittedName>
</protein>
<organism evidence="2">
    <name type="scientific">Clostridium paraputrificum</name>
    <dbReference type="NCBI Taxonomy" id="29363"/>
    <lineage>
        <taxon>Bacteria</taxon>
        <taxon>Bacillati</taxon>
        <taxon>Bacillota</taxon>
        <taxon>Clostridia</taxon>
        <taxon>Eubacteriales</taxon>
        <taxon>Clostridiaceae</taxon>
        <taxon>Clostridium</taxon>
    </lineage>
</organism>
<proteinExistence type="predicted"/>
<feature type="compositionally biased region" description="Basic and acidic residues" evidence="1">
    <location>
        <begin position="16"/>
        <end position="26"/>
    </location>
</feature>
<name>A0A6N3BA34_9CLOT</name>
<dbReference type="RefSeq" id="WP_421757201.1">
    <property type="nucleotide sequence ID" value="NZ_CACRTV010000033.1"/>
</dbReference>
<gene>
    <name evidence="2" type="ORF">CPLFYP93_01049</name>
</gene>
<feature type="compositionally biased region" description="Polar residues" evidence="1">
    <location>
        <begin position="27"/>
        <end position="36"/>
    </location>
</feature>
<accession>A0A6N3BA34</accession>
<reference evidence="2" key="1">
    <citation type="submission" date="2019-11" db="EMBL/GenBank/DDBJ databases">
        <authorList>
            <person name="Feng L."/>
        </authorList>
    </citation>
    <scope>NUCLEOTIDE SEQUENCE</scope>
    <source>
        <strain evidence="2">CParaputrificumLFYP93</strain>
    </source>
</reference>
<evidence type="ECO:0000313" key="2">
    <source>
        <dbReference type="EMBL" id="VYT97002.1"/>
    </source>
</evidence>
<dbReference type="AlphaFoldDB" id="A0A6N3BA34"/>